<organism evidence="2 3">
    <name type="scientific">Psychromarinibacter halotolerans</name>
    <dbReference type="NCBI Taxonomy" id="1775175"/>
    <lineage>
        <taxon>Bacteria</taxon>
        <taxon>Pseudomonadati</taxon>
        <taxon>Pseudomonadota</taxon>
        <taxon>Alphaproteobacteria</taxon>
        <taxon>Rhodobacterales</taxon>
        <taxon>Paracoccaceae</taxon>
        <taxon>Psychromarinibacter</taxon>
    </lineage>
</organism>
<dbReference type="InterPro" id="IPR003754">
    <property type="entry name" value="4pyrrol_synth_uPrphyn_synth"/>
</dbReference>
<evidence type="ECO:0000313" key="2">
    <source>
        <dbReference type="EMBL" id="MFC3142235.1"/>
    </source>
</evidence>
<gene>
    <name evidence="2" type="ORF">ACFOGP_05920</name>
</gene>
<keyword evidence="3" id="KW-1185">Reference proteome</keyword>
<evidence type="ECO:0000259" key="1">
    <source>
        <dbReference type="Pfam" id="PF02602"/>
    </source>
</evidence>
<dbReference type="Pfam" id="PF02602">
    <property type="entry name" value="HEM4"/>
    <property type="match status" value="1"/>
</dbReference>
<keyword evidence="2" id="KW-0456">Lyase</keyword>
<dbReference type="GO" id="GO:0004852">
    <property type="term" value="F:uroporphyrinogen-III synthase activity"/>
    <property type="evidence" value="ECO:0007669"/>
    <property type="project" value="UniProtKB-EC"/>
</dbReference>
<evidence type="ECO:0000313" key="3">
    <source>
        <dbReference type="Proteomes" id="UP001595632"/>
    </source>
</evidence>
<accession>A0ABV7GQI3</accession>
<dbReference type="EC" id="4.2.1.75" evidence="2"/>
<proteinExistence type="predicted"/>
<dbReference type="EMBL" id="JBHRTB010000010">
    <property type="protein sequence ID" value="MFC3142235.1"/>
    <property type="molecule type" value="Genomic_DNA"/>
</dbReference>
<reference evidence="3" key="1">
    <citation type="journal article" date="2019" name="Int. J. Syst. Evol. Microbiol.">
        <title>The Global Catalogue of Microorganisms (GCM) 10K type strain sequencing project: providing services to taxonomists for standard genome sequencing and annotation.</title>
        <authorList>
            <consortium name="The Broad Institute Genomics Platform"/>
            <consortium name="The Broad Institute Genome Sequencing Center for Infectious Disease"/>
            <person name="Wu L."/>
            <person name="Ma J."/>
        </authorList>
    </citation>
    <scope>NUCLEOTIDE SEQUENCE [LARGE SCALE GENOMIC DNA]</scope>
    <source>
        <strain evidence="3">KCTC 52366</strain>
    </source>
</reference>
<name>A0ABV7GQI3_9RHOB</name>
<feature type="domain" description="Tetrapyrrole biosynthesis uroporphyrinogen III synthase" evidence="1">
    <location>
        <begin position="28"/>
        <end position="220"/>
    </location>
</feature>
<dbReference type="RefSeq" id="WP_275634105.1">
    <property type="nucleotide sequence ID" value="NZ_JARGYD010000007.1"/>
</dbReference>
<dbReference type="Gene3D" id="3.40.50.10090">
    <property type="match status" value="2"/>
</dbReference>
<protein>
    <submittedName>
        <fullName evidence="2">Uroporphyrinogen-III synthase</fullName>
        <ecNumber evidence="2">4.2.1.75</ecNumber>
    </submittedName>
</protein>
<dbReference type="SUPFAM" id="SSF69618">
    <property type="entry name" value="HemD-like"/>
    <property type="match status" value="1"/>
</dbReference>
<dbReference type="CDD" id="cd06578">
    <property type="entry name" value="HemD"/>
    <property type="match status" value="1"/>
</dbReference>
<sequence>MTTLLLTRPLPQSERFAELIGETLPDLRVVISPVLRIVRVETPDLRDGEDIVLTSASALDVIDTAPLVGRTAYCVGDRTAAAAKAAGLHAVSADGDADALVRVIRSAPPGGGLVHLRGRHGRGDVADRLAATGLTVREVVVYDQQPVPLSPEARGLLDGTEPVILPLFSPRSAALLSEAVPDPAAPTAIVAISDAAAKAWNGAAPARRVVAGRPNAQAVLDAIRTICAEWPG</sequence>
<comment type="caution">
    <text evidence="2">The sequence shown here is derived from an EMBL/GenBank/DDBJ whole genome shotgun (WGS) entry which is preliminary data.</text>
</comment>
<dbReference type="Proteomes" id="UP001595632">
    <property type="component" value="Unassembled WGS sequence"/>
</dbReference>
<dbReference type="InterPro" id="IPR036108">
    <property type="entry name" value="4pyrrol_syn_uPrphyn_synt_sf"/>
</dbReference>